<evidence type="ECO:0000313" key="2">
    <source>
        <dbReference type="EMBL" id="KAF5330876.1"/>
    </source>
</evidence>
<sequence length="345" mass="37121">MPKDPPASTASQSRKPKRRPRQLKFYLLPKAASVDVAGRTGLNQPGECEISGNSNIPVPSAARLLGEGSAQSAIVPLPLPLSHEATHYGSPFQILSLPPPPARTRTHTSATAHASTPRIPVRLSKRQHYPELNFSLPRPPHRSPLSTSPRSGDRASGHDTVSSLGGDGTENQPISFRHLGQRQRRRYEASRNRIAISSLVHGLQAPPPFVLRDSEGPPGPLPSVDNVCSVGPVGSRIVIRRPALLVSASGERATSAQLAQRGRRERERRGVQRRIEEDSARFPGLAFRMPLPPAPSLSVKTVPQVHCSSEEKGTTPLSQSTSDRRATGLVLCRPGAGHTPFCICG</sequence>
<feature type="compositionally biased region" description="Low complexity" evidence="1">
    <location>
        <begin position="107"/>
        <end position="117"/>
    </location>
</feature>
<dbReference type="Proteomes" id="UP000567179">
    <property type="component" value="Unassembled WGS sequence"/>
</dbReference>
<organism evidence="2 3">
    <name type="scientific">Psilocybe cf. subviscida</name>
    <dbReference type="NCBI Taxonomy" id="2480587"/>
    <lineage>
        <taxon>Eukaryota</taxon>
        <taxon>Fungi</taxon>
        <taxon>Dikarya</taxon>
        <taxon>Basidiomycota</taxon>
        <taxon>Agaricomycotina</taxon>
        <taxon>Agaricomycetes</taxon>
        <taxon>Agaricomycetidae</taxon>
        <taxon>Agaricales</taxon>
        <taxon>Agaricineae</taxon>
        <taxon>Strophariaceae</taxon>
        <taxon>Psilocybe</taxon>
    </lineage>
</organism>
<reference evidence="2 3" key="1">
    <citation type="journal article" date="2020" name="ISME J.">
        <title>Uncovering the hidden diversity of litter-decomposition mechanisms in mushroom-forming fungi.</title>
        <authorList>
            <person name="Floudas D."/>
            <person name="Bentzer J."/>
            <person name="Ahren D."/>
            <person name="Johansson T."/>
            <person name="Persson P."/>
            <person name="Tunlid A."/>
        </authorList>
    </citation>
    <scope>NUCLEOTIDE SEQUENCE [LARGE SCALE GENOMIC DNA]</scope>
    <source>
        <strain evidence="2 3">CBS 101986</strain>
    </source>
</reference>
<protein>
    <submittedName>
        <fullName evidence="2">Uncharacterized protein</fullName>
    </submittedName>
</protein>
<feature type="region of interest" description="Disordered" evidence="1">
    <location>
        <begin position="249"/>
        <end position="271"/>
    </location>
</feature>
<comment type="caution">
    <text evidence="2">The sequence shown here is derived from an EMBL/GenBank/DDBJ whole genome shotgun (WGS) entry which is preliminary data.</text>
</comment>
<feature type="region of interest" description="Disordered" evidence="1">
    <location>
        <begin position="99"/>
        <end position="185"/>
    </location>
</feature>
<accession>A0A8H5BX32</accession>
<dbReference type="EMBL" id="JAACJJ010000001">
    <property type="protein sequence ID" value="KAF5330876.1"/>
    <property type="molecule type" value="Genomic_DNA"/>
</dbReference>
<proteinExistence type="predicted"/>
<keyword evidence="3" id="KW-1185">Reference proteome</keyword>
<dbReference type="AlphaFoldDB" id="A0A8H5BX32"/>
<feature type="compositionally biased region" description="Basic and acidic residues" evidence="1">
    <location>
        <begin position="262"/>
        <end position="271"/>
    </location>
</feature>
<evidence type="ECO:0000256" key="1">
    <source>
        <dbReference type="SAM" id="MobiDB-lite"/>
    </source>
</evidence>
<feature type="compositionally biased region" description="Polar residues" evidence="1">
    <location>
        <begin position="159"/>
        <end position="174"/>
    </location>
</feature>
<evidence type="ECO:0000313" key="3">
    <source>
        <dbReference type="Proteomes" id="UP000567179"/>
    </source>
</evidence>
<gene>
    <name evidence="2" type="ORF">D9619_005282</name>
</gene>
<feature type="region of interest" description="Disordered" evidence="1">
    <location>
        <begin position="1"/>
        <end position="23"/>
    </location>
</feature>
<name>A0A8H5BX32_9AGAR</name>